<dbReference type="Gene3D" id="1.20.120.530">
    <property type="entry name" value="GntR ligand-binding domain-like"/>
    <property type="match status" value="1"/>
</dbReference>
<dbReference type="Pfam" id="PF00392">
    <property type="entry name" value="GntR"/>
    <property type="match status" value="1"/>
</dbReference>
<dbReference type="RefSeq" id="WP_308714797.1">
    <property type="nucleotide sequence ID" value="NZ_JAVHUY010000022.1"/>
</dbReference>
<dbReference type="PROSITE" id="PS50949">
    <property type="entry name" value="HTH_GNTR"/>
    <property type="match status" value="1"/>
</dbReference>
<gene>
    <name evidence="6" type="ORF">RB614_23650</name>
</gene>
<name>A0ABU0ZKF8_9ACTN</name>
<evidence type="ECO:0000256" key="4">
    <source>
        <dbReference type="SAM" id="MobiDB-lite"/>
    </source>
</evidence>
<evidence type="ECO:0000256" key="2">
    <source>
        <dbReference type="ARBA" id="ARBA00023125"/>
    </source>
</evidence>
<proteinExistence type="predicted"/>
<dbReference type="InterPro" id="IPR011711">
    <property type="entry name" value="GntR_C"/>
</dbReference>
<dbReference type="Pfam" id="PF07729">
    <property type="entry name" value="FCD"/>
    <property type="match status" value="1"/>
</dbReference>
<keyword evidence="7" id="KW-1185">Reference proteome</keyword>
<dbReference type="Proteomes" id="UP001230908">
    <property type="component" value="Unassembled WGS sequence"/>
</dbReference>
<dbReference type="Gene3D" id="1.10.10.10">
    <property type="entry name" value="Winged helix-like DNA-binding domain superfamily/Winged helix DNA-binding domain"/>
    <property type="match status" value="1"/>
</dbReference>
<dbReference type="SMART" id="SM00345">
    <property type="entry name" value="HTH_GNTR"/>
    <property type="match status" value="1"/>
</dbReference>
<dbReference type="InterPro" id="IPR036390">
    <property type="entry name" value="WH_DNA-bd_sf"/>
</dbReference>
<keyword evidence="3" id="KW-0804">Transcription</keyword>
<keyword evidence="1" id="KW-0805">Transcription regulation</keyword>
<dbReference type="InterPro" id="IPR000524">
    <property type="entry name" value="Tscrpt_reg_HTH_GntR"/>
</dbReference>
<feature type="region of interest" description="Disordered" evidence="4">
    <location>
        <begin position="1"/>
        <end position="54"/>
    </location>
</feature>
<evidence type="ECO:0000256" key="1">
    <source>
        <dbReference type="ARBA" id="ARBA00023015"/>
    </source>
</evidence>
<dbReference type="CDD" id="cd07377">
    <property type="entry name" value="WHTH_GntR"/>
    <property type="match status" value="1"/>
</dbReference>
<evidence type="ECO:0000313" key="7">
    <source>
        <dbReference type="Proteomes" id="UP001230908"/>
    </source>
</evidence>
<dbReference type="InterPro" id="IPR008920">
    <property type="entry name" value="TF_FadR/GntR_C"/>
</dbReference>
<protein>
    <submittedName>
        <fullName evidence="6">FCD domain-containing protein</fullName>
    </submittedName>
</protein>
<dbReference type="InterPro" id="IPR036388">
    <property type="entry name" value="WH-like_DNA-bd_sf"/>
</dbReference>
<comment type="caution">
    <text evidence="6">The sequence shown here is derived from an EMBL/GenBank/DDBJ whole genome shotgun (WGS) entry which is preliminary data.</text>
</comment>
<dbReference type="EMBL" id="JAVHUY010000022">
    <property type="protein sequence ID" value="MDQ7907519.1"/>
    <property type="molecule type" value="Genomic_DNA"/>
</dbReference>
<dbReference type="PRINTS" id="PR00035">
    <property type="entry name" value="HTHGNTR"/>
</dbReference>
<evidence type="ECO:0000313" key="6">
    <source>
        <dbReference type="EMBL" id="MDQ7907519.1"/>
    </source>
</evidence>
<dbReference type="SUPFAM" id="SSF48008">
    <property type="entry name" value="GntR ligand-binding domain-like"/>
    <property type="match status" value="1"/>
</dbReference>
<dbReference type="SUPFAM" id="SSF46785">
    <property type="entry name" value="Winged helix' DNA-binding domain"/>
    <property type="match status" value="1"/>
</dbReference>
<dbReference type="PANTHER" id="PTHR43537:SF24">
    <property type="entry name" value="GLUCONATE OPERON TRANSCRIPTIONAL REPRESSOR"/>
    <property type="match status" value="1"/>
</dbReference>
<keyword evidence="2" id="KW-0238">DNA-binding</keyword>
<dbReference type="SMART" id="SM00895">
    <property type="entry name" value="FCD"/>
    <property type="match status" value="1"/>
</dbReference>
<dbReference type="PANTHER" id="PTHR43537">
    <property type="entry name" value="TRANSCRIPTIONAL REGULATOR, GNTR FAMILY"/>
    <property type="match status" value="1"/>
</dbReference>
<evidence type="ECO:0000256" key="3">
    <source>
        <dbReference type="ARBA" id="ARBA00023163"/>
    </source>
</evidence>
<evidence type="ECO:0000259" key="5">
    <source>
        <dbReference type="PROSITE" id="PS50949"/>
    </source>
</evidence>
<reference evidence="6 7" key="1">
    <citation type="submission" date="2023-08" db="EMBL/GenBank/DDBJ databases">
        <title>Phytohabitans sansha sp. nov., isolated from marine sediment.</title>
        <authorList>
            <person name="Zhao Y."/>
            <person name="Yi K."/>
        </authorList>
    </citation>
    <scope>NUCLEOTIDE SEQUENCE [LARGE SCALE GENOMIC DNA]</scope>
    <source>
        <strain evidence="6 7">ZYX-F-186</strain>
    </source>
</reference>
<sequence>MAAAKSAPRKTVAAPKPTPRKPAKATSRTPSKAAARTPAKTASRTPAKANGASQWSVGPVGRVAAPLREQVLSVLRQAILDFEIRPGQRLIERKLVEELDVSRATVREVLTRLASEGLVTVIPQRGAIVSVLSVAEAVDIYEMRVALEVLAVQRFVERATPQRVRELRRALTGYEKAVRSRGDTNKRLRAKDAFYEALLAGASSPPLTEMLTILQSRIRLLRSTSLSVPGRALDSVHELTAIVDAIEAGDVERAGQACAAHVRAAAKTGVARLSEMSEQQVH</sequence>
<accession>A0ABU0ZKF8</accession>
<organism evidence="6 7">
    <name type="scientific">Phytohabitans maris</name>
    <dbReference type="NCBI Taxonomy" id="3071409"/>
    <lineage>
        <taxon>Bacteria</taxon>
        <taxon>Bacillati</taxon>
        <taxon>Actinomycetota</taxon>
        <taxon>Actinomycetes</taxon>
        <taxon>Micromonosporales</taxon>
        <taxon>Micromonosporaceae</taxon>
    </lineage>
</organism>
<feature type="domain" description="HTH gntR-type" evidence="5">
    <location>
        <begin position="65"/>
        <end position="132"/>
    </location>
</feature>